<name>A0ACB6V3X9_9ASCO</name>
<proteinExistence type="predicted"/>
<comment type="caution">
    <text evidence="1">The sequence shown here is derived from an EMBL/GenBank/DDBJ whole genome shotgun (WGS) entry which is preliminary data.</text>
</comment>
<gene>
    <name evidence="1" type="ORF">D0Z00_002493</name>
</gene>
<keyword evidence="2" id="KW-1185">Reference proteome</keyword>
<sequence length="994" mass="107706">MENAFLYSPDEVVQSFKVDVKTGLTSAQVKENTQKYGANAIAEEEPTSLLSLVLAQFEDQLTLILLASAVVSFALAFFEEEFSITSFVDAAVILSILILNAIVGVQQERSAEESIAALGQYSTGEAKVLRDGAFTKINPAGLVPGDIIELSVGDSVPADCRLLNITSRAFRVDQSILTGESESVTKSIKVVKDDKAVKQDQDCIVFSGTTVSYGHALAVVVLTGEKTAIGDIHQSIVSQISVPTPLKEKLDNFGEMLAKVITVICVLVWLINIGNFSDPIHNGWFKGAIYYFKIAIALAVAAIPEGLAVVITTCLALGTKKMAARNAIVRNLPSVETLGSTTVICSDKTGTLTTNQMCVSNVAYLDETGLPVPLDVSGIDFTPEGSVIKNGKQVYAKDLPPLDVISRLSALCNTSKITKTNGTYGFVGESTEAALRVLVEKLGTSISGSSSITPVNALYESQYQINATLEFSRDRKSMSVAVEGAEGSLLLVKGALENLLSRSSSFLSSNGNGVKVTPLSDDVSSQLLDLAAEYGKQGLRIIAFAQKTLSANDKKNIETASTTEDFLEIESGLSIVGFAAVRDPPRPEVANSIKTCKRAGIRVIVITGDSKYTAEAICKDIGIIGKNEGTEGLSFTGRDLDVLSEDELSEILKTARLFSRVEPRHKAFIVQKLQEAREVVAVTGDGVNDAPALKRADIGIAMGSGTDVARLSADMVLADNNFSTIEAAIEEGRTIYSNSKQFIRYLISSNIGEVVSIFLTVLLGLPEALIPVQLLWVNLVTDGLPATALGFNPSDNEVMNRAPRPRDEPIVGKWLFFRYMVVGTYVGMATVFGYVWWFVFYSQGPQISFYQLSHFHSCTAEFSEIGCEMFTNNLSHHGSTMSLSILVIIEMLNAANNLSESDSLLTFPLWKNMYLIYAIILSVLLHLAILYVPWLQVLFETVPLNREEWAAVFWISFPVLVLDELCKLVERAIVIPTREQSVAALEVTDEKKKN</sequence>
<dbReference type="EMBL" id="QVQA01000072">
    <property type="protein sequence ID" value="KAF5097155.1"/>
    <property type="molecule type" value="Genomic_DNA"/>
</dbReference>
<evidence type="ECO:0000313" key="2">
    <source>
        <dbReference type="Proteomes" id="UP000744676"/>
    </source>
</evidence>
<evidence type="ECO:0000313" key="1">
    <source>
        <dbReference type="EMBL" id="KAF5097155.1"/>
    </source>
</evidence>
<organism evidence="1 2">
    <name type="scientific">Geotrichum galactomycetum</name>
    <dbReference type="NCBI Taxonomy" id="27317"/>
    <lineage>
        <taxon>Eukaryota</taxon>
        <taxon>Fungi</taxon>
        <taxon>Dikarya</taxon>
        <taxon>Ascomycota</taxon>
        <taxon>Saccharomycotina</taxon>
        <taxon>Dipodascomycetes</taxon>
        <taxon>Dipodascales</taxon>
        <taxon>Dipodascaceae</taxon>
        <taxon>Geotrichum</taxon>
    </lineage>
</organism>
<accession>A0ACB6V3X9</accession>
<reference evidence="1 2" key="1">
    <citation type="journal article" date="2020" name="Front. Microbiol.">
        <title>Phenotypic and Genetic Characterization of the Cheese Ripening Yeast Geotrichum candidum.</title>
        <authorList>
            <person name="Perkins V."/>
            <person name="Vignola S."/>
            <person name="Lessard M.H."/>
            <person name="Plante P.L."/>
            <person name="Corbeil J."/>
            <person name="Dugat-Bony E."/>
            <person name="Frenette M."/>
            <person name="Labrie S."/>
        </authorList>
    </citation>
    <scope>NUCLEOTIDE SEQUENCE [LARGE SCALE GENOMIC DNA]</scope>
    <source>
        <strain evidence="1 2">LMA-1147</strain>
    </source>
</reference>
<protein>
    <submittedName>
        <fullName evidence="1">Uncharacterized protein</fullName>
    </submittedName>
</protein>
<dbReference type="Proteomes" id="UP000744676">
    <property type="component" value="Unassembled WGS sequence"/>
</dbReference>